<reference evidence="4" key="1">
    <citation type="submission" date="2023-07" db="EMBL/GenBank/DDBJ databases">
        <title>Chromosome-level genome assembly of Artemia franciscana.</title>
        <authorList>
            <person name="Jo E."/>
        </authorList>
    </citation>
    <scope>NUCLEOTIDE SEQUENCE</scope>
    <source>
        <tissue evidence="4">Whole body</tissue>
    </source>
</reference>
<keyword evidence="5" id="KW-1185">Reference proteome</keyword>
<evidence type="ECO:0000256" key="1">
    <source>
        <dbReference type="ARBA" id="ARBA00022737"/>
    </source>
</evidence>
<dbReference type="PRINTS" id="PR01415">
    <property type="entry name" value="ANKYRIN"/>
</dbReference>
<dbReference type="PROSITE" id="PS50297">
    <property type="entry name" value="ANK_REP_REGION"/>
    <property type="match status" value="5"/>
</dbReference>
<dbReference type="SUPFAM" id="SSF48403">
    <property type="entry name" value="Ankyrin repeat"/>
    <property type="match status" value="1"/>
</dbReference>
<comment type="caution">
    <text evidence="4">The sequence shown here is derived from an EMBL/GenBank/DDBJ whole genome shotgun (WGS) entry which is preliminary data.</text>
</comment>
<keyword evidence="1" id="KW-0677">Repeat</keyword>
<dbReference type="InterPro" id="IPR051165">
    <property type="entry name" value="Multifunctional_ANK_Repeat"/>
</dbReference>
<protein>
    <recommendedName>
        <fullName evidence="6">Ankyrin repeat protein</fullName>
    </recommendedName>
</protein>
<name>A0AA88H113_ARTSF</name>
<dbReference type="InterPro" id="IPR002110">
    <property type="entry name" value="Ankyrin_rpt"/>
</dbReference>
<feature type="repeat" description="ANK" evidence="3">
    <location>
        <begin position="210"/>
        <end position="242"/>
    </location>
</feature>
<feature type="repeat" description="ANK" evidence="3">
    <location>
        <begin position="141"/>
        <end position="173"/>
    </location>
</feature>
<evidence type="ECO:0000256" key="3">
    <source>
        <dbReference type="PROSITE-ProRule" id="PRU00023"/>
    </source>
</evidence>
<keyword evidence="2 3" id="KW-0040">ANK repeat</keyword>
<evidence type="ECO:0000313" key="5">
    <source>
        <dbReference type="Proteomes" id="UP001187531"/>
    </source>
</evidence>
<feature type="repeat" description="ANK" evidence="3">
    <location>
        <begin position="177"/>
        <end position="206"/>
    </location>
</feature>
<feature type="repeat" description="ANK" evidence="3">
    <location>
        <begin position="107"/>
        <end position="139"/>
    </location>
</feature>
<organism evidence="4 5">
    <name type="scientific">Artemia franciscana</name>
    <name type="common">Brine shrimp</name>
    <name type="synonym">Artemia sanfranciscana</name>
    <dbReference type="NCBI Taxonomy" id="6661"/>
    <lineage>
        <taxon>Eukaryota</taxon>
        <taxon>Metazoa</taxon>
        <taxon>Ecdysozoa</taxon>
        <taxon>Arthropoda</taxon>
        <taxon>Crustacea</taxon>
        <taxon>Branchiopoda</taxon>
        <taxon>Anostraca</taxon>
        <taxon>Artemiidae</taxon>
        <taxon>Artemia</taxon>
    </lineage>
</organism>
<feature type="repeat" description="ANK" evidence="3">
    <location>
        <begin position="243"/>
        <end position="275"/>
    </location>
</feature>
<evidence type="ECO:0000256" key="2">
    <source>
        <dbReference type="ARBA" id="ARBA00023043"/>
    </source>
</evidence>
<evidence type="ECO:0008006" key="6">
    <source>
        <dbReference type="Google" id="ProtNLM"/>
    </source>
</evidence>
<dbReference type="PANTHER" id="PTHR24123:SF33">
    <property type="entry name" value="PROTEIN HOS4"/>
    <property type="match status" value="1"/>
</dbReference>
<sequence length="441" mass="49675">MQKKKNNPLSMTGFGRSLFGSKSVWKEKSFQNTDLLRWQNTDLLRWAVHTNDIYQARILLKNGADPNGQSRFSTKDKVLKVASIHGNLNLCQLLVSYGATIDDIDNEGRTALSEAVFFDNLALTTYLLKNGANPNALGFVRNETVLHYAARNGYLNMSQLLVSKGATIDALDSLKCTPLYLAVTGNHIDVISYLLFKGANPNAESESHAGRESVLHVAVGNYNLKICQLLVSNGATIDPRNSWQYTPLCLAVRRNDITVTSYLLENGANPNVDTYHYDDQVKESVLHIAARNSNFDICQLLISKGADVNCLTSNNETALMIALNNILLHKVHHLSNIAIVIIEYLLKNEAICISKKVGDVKDKYRKIFKQVFASNLYFQKINMWYRIMCKITSRDDGSLKSSCRDVIWKNGNYAKISDTVKLNIPDCLRKYLIYEEERKCF</sequence>
<dbReference type="SMART" id="SM00248">
    <property type="entry name" value="ANK"/>
    <property type="match status" value="9"/>
</dbReference>
<dbReference type="Proteomes" id="UP001187531">
    <property type="component" value="Unassembled WGS sequence"/>
</dbReference>
<dbReference type="PANTHER" id="PTHR24123">
    <property type="entry name" value="ANKYRIN REPEAT-CONTAINING"/>
    <property type="match status" value="1"/>
</dbReference>
<dbReference type="PROSITE" id="PS50088">
    <property type="entry name" value="ANK_REPEAT"/>
    <property type="match status" value="6"/>
</dbReference>
<gene>
    <name evidence="4" type="ORF">QYM36_019604</name>
</gene>
<dbReference type="Gene3D" id="1.25.40.20">
    <property type="entry name" value="Ankyrin repeat-containing domain"/>
    <property type="match status" value="3"/>
</dbReference>
<proteinExistence type="predicted"/>
<dbReference type="InterPro" id="IPR036770">
    <property type="entry name" value="Ankyrin_rpt-contain_sf"/>
</dbReference>
<dbReference type="AlphaFoldDB" id="A0AA88H113"/>
<feature type="repeat" description="ANK" evidence="3">
    <location>
        <begin position="281"/>
        <end position="313"/>
    </location>
</feature>
<accession>A0AA88H113</accession>
<dbReference type="EMBL" id="JAVRJZ010001849">
    <property type="protein sequence ID" value="KAK2701755.1"/>
    <property type="molecule type" value="Genomic_DNA"/>
</dbReference>
<dbReference type="Pfam" id="PF12796">
    <property type="entry name" value="Ank_2"/>
    <property type="match status" value="4"/>
</dbReference>
<evidence type="ECO:0000313" key="4">
    <source>
        <dbReference type="EMBL" id="KAK2701755.1"/>
    </source>
</evidence>